<dbReference type="PANTHER" id="PTHR11079:SF161">
    <property type="entry name" value="CMP_DCMP-TYPE DEAMINASE DOMAIN-CONTAINING PROTEIN"/>
    <property type="match status" value="1"/>
</dbReference>
<reference evidence="2 3" key="1">
    <citation type="submission" date="2020-07" db="EMBL/GenBank/DDBJ databases">
        <authorList>
            <person name="Feng X."/>
        </authorList>
    </citation>
    <scope>NUCLEOTIDE SEQUENCE [LARGE SCALE GENOMIC DNA]</scope>
    <source>
        <strain evidence="2 3">JCM23202</strain>
    </source>
</reference>
<dbReference type="GO" id="GO:0006152">
    <property type="term" value="P:purine nucleoside catabolic process"/>
    <property type="evidence" value="ECO:0007669"/>
    <property type="project" value="TreeGrafter"/>
</dbReference>
<sequence length="156" mass="17328">MTHEQMIAHLRSCNEIAMQAVKDGHHPFGAILIGPDDTEIILQQGNVDVVRHAESELSRAAHLKFEPDFLWQCTLVTTVEPCAMCAGTQYWANIGRLVFGIAETKLLELTGSDDRNPTLSVPSRSIMESGQKDIQVFGPFPELEDELAAPHKTFWA</sequence>
<gene>
    <name evidence="2" type="ORF">H5P27_05225</name>
</gene>
<dbReference type="SUPFAM" id="SSF53927">
    <property type="entry name" value="Cytidine deaminase-like"/>
    <property type="match status" value="1"/>
</dbReference>
<name>A0A7X1B4U6_9BACT</name>
<dbReference type="CDD" id="cd01285">
    <property type="entry name" value="nucleoside_deaminase"/>
    <property type="match status" value="1"/>
</dbReference>
<evidence type="ECO:0000259" key="1">
    <source>
        <dbReference type="PROSITE" id="PS51747"/>
    </source>
</evidence>
<dbReference type="Proteomes" id="UP000526501">
    <property type="component" value="Unassembled WGS sequence"/>
</dbReference>
<accession>A0A7X1B4U6</accession>
<comment type="caution">
    <text evidence="2">The sequence shown here is derived from an EMBL/GenBank/DDBJ whole genome shotgun (WGS) entry which is preliminary data.</text>
</comment>
<evidence type="ECO:0000313" key="2">
    <source>
        <dbReference type="EMBL" id="MBC2605439.1"/>
    </source>
</evidence>
<dbReference type="PANTHER" id="PTHR11079">
    <property type="entry name" value="CYTOSINE DEAMINASE FAMILY MEMBER"/>
    <property type="match status" value="1"/>
</dbReference>
<organism evidence="2 3">
    <name type="scientific">Pelagicoccus albus</name>
    <dbReference type="NCBI Taxonomy" id="415222"/>
    <lineage>
        <taxon>Bacteria</taxon>
        <taxon>Pseudomonadati</taxon>
        <taxon>Verrucomicrobiota</taxon>
        <taxon>Opitutia</taxon>
        <taxon>Puniceicoccales</taxon>
        <taxon>Pelagicoccaceae</taxon>
        <taxon>Pelagicoccus</taxon>
    </lineage>
</organism>
<dbReference type="Pfam" id="PF00383">
    <property type="entry name" value="dCMP_cyt_deam_1"/>
    <property type="match status" value="1"/>
</dbReference>
<proteinExistence type="predicted"/>
<feature type="domain" description="CMP/dCMP-type deaminase" evidence="1">
    <location>
        <begin position="4"/>
        <end position="113"/>
    </location>
</feature>
<dbReference type="GO" id="GO:0047974">
    <property type="term" value="F:guanosine deaminase activity"/>
    <property type="evidence" value="ECO:0007669"/>
    <property type="project" value="TreeGrafter"/>
</dbReference>
<dbReference type="RefSeq" id="WP_185659317.1">
    <property type="nucleotide sequence ID" value="NZ_CAWPOO010000006.1"/>
</dbReference>
<dbReference type="AlphaFoldDB" id="A0A7X1B4U6"/>
<evidence type="ECO:0000313" key="3">
    <source>
        <dbReference type="Proteomes" id="UP000526501"/>
    </source>
</evidence>
<dbReference type="InterPro" id="IPR016193">
    <property type="entry name" value="Cytidine_deaminase-like"/>
</dbReference>
<protein>
    <submittedName>
        <fullName evidence="2">Nucleoside deaminase</fullName>
    </submittedName>
</protein>
<dbReference type="PROSITE" id="PS51747">
    <property type="entry name" value="CYT_DCMP_DEAMINASES_2"/>
    <property type="match status" value="1"/>
</dbReference>
<keyword evidence="3" id="KW-1185">Reference proteome</keyword>
<dbReference type="Gene3D" id="3.40.140.10">
    <property type="entry name" value="Cytidine Deaminase, domain 2"/>
    <property type="match status" value="1"/>
</dbReference>
<dbReference type="EMBL" id="JACHVC010000006">
    <property type="protein sequence ID" value="MBC2605439.1"/>
    <property type="molecule type" value="Genomic_DNA"/>
</dbReference>
<dbReference type="InterPro" id="IPR002125">
    <property type="entry name" value="CMP_dCMP_dom"/>
</dbReference>